<feature type="region of interest" description="Disordered" evidence="1">
    <location>
        <begin position="184"/>
        <end position="255"/>
    </location>
</feature>
<sequence length="255" mass="26353">ILRHRAELIPHGLPTASRRTIIRVAHDHDGADAVVHAVVADAPEPPFARPARGAEAAAAHDHGGQAEALGLEAEALLHVVVLDYVDLEGDLRGDERLRQVLRLGGGEGVEVLLPLLLGLLGLVARGGVGVGVLGGVGGGVVVVDGDGDGAPVGAVEHGGGADVEEHDGVARAEVVLHGPLDGEGGLVGEVDGDGDAAVRGGGGRGRRRQRGEEEPRRVGLDRRRRTPRQAHRRRRGGRRGLLAAGDRGGRVGRHR</sequence>
<dbReference type="AlphaFoldDB" id="A0A0P0WPA8"/>
<dbReference type="Proteomes" id="UP000059680">
    <property type="component" value="Chromosome 5"/>
</dbReference>
<proteinExistence type="predicted"/>
<keyword evidence="3" id="KW-1185">Reference proteome</keyword>
<evidence type="ECO:0000256" key="1">
    <source>
        <dbReference type="SAM" id="MobiDB-lite"/>
    </source>
</evidence>
<feature type="compositionally biased region" description="Basic and acidic residues" evidence="1">
    <location>
        <begin position="210"/>
        <end position="221"/>
    </location>
</feature>
<evidence type="ECO:0000313" key="3">
    <source>
        <dbReference type="Proteomes" id="UP000059680"/>
    </source>
</evidence>
<reference evidence="3" key="1">
    <citation type="journal article" date="2005" name="Nature">
        <title>The map-based sequence of the rice genome.</title>
        <authorList>
            <consortium name="International rice genome sequencing project (IRGSP)"/>
            <person name="Matsumoto T."/>
            <person name="Wu J."/>
            <person name="Kanamori H."/>
            <person name="Katayose Y."/>
            <person name="Fujisawa M."/>
            <person name="Namiki N."/>
            <person name="Mizuno H."/>
            <person name="Yamamoto K."/>
            <person name="Antonio B.A."/>
            <person name="Baba T."/>
            <person name="Sakata K."/>
            <person name="Nagamura Y."/>
            <person name="Aoki H."/>
            <person name="Arikawa K."/>
            <person name="Arita K."/>
            <person name="Bito T."/>
            <person name="Chiden Y."/>
            <person name="Fujitsuka N."/>
            <person name="Fukunaka R."/>
            <person name="Hamada M."/>
            <person name="Harada C."/>
            <person name="Hayashi A."/>
            <person name="Hijishita S."/>
            <person name="Honda M."/>
            <person name="Hosokawa S."/>
            <person name="Ichikawa Y."/>
            <person name="Idonuma A."/>
            <person name="Iijima M."/>
            <person name="Ikeda M."/>
            <person name="Ikeno M."/>
            <person name="Ito K."/>
            <person name="Ito S."/>
            <person name="Ito T."/>
            <person name="Ito Y."/>
            <person name="Ito Y."/>
            <person name="Iwabuchi A."/>
            <person name="Kamiya K."/>
            <person name="Karasawa W."/>
            <person name="Kurita K."/>
            <person name="Katagiri S."/>
            <person name="Kikuta A."/>
            <person name="Kobayashi H."/>
            <person name="Kobayashi N."/>
            <person name="Machita K."/>
            <person name="Maehara T."/>
            <person name="Masukawa M."/>
            <person name="Mizubayashi T."/>
            <person name="Mukai Y."/>
            <person name="Nagasaki H."/>
            <person name="Nagata Y."/>
            <person name="Naito S."/>
            <person name="Nakashima M."/>
            <person name="Nakama Y."/>
            <person name="Nakamichi Y."/>
            <person name="Nakamura M."/>
            <person name="Meguro A."/>
            <person name="Negishi M."/>
            <person name="Ohta I."/>
            <person name="Ohta T."/>
            <person name="Okamoto M."/>
            <person name="Ono N."/>
            <person name="Saji S."/>
            <person name="Sakaguchi M."/>
            <person name="Sakai K."/>
            <person name="Shibata M."/>
            <person name="Shimokawa T."/>
            <person name="Song J."/>
            <person name="Takazaki Y."/>
            <person name="Terasawa K."/>
            <person name="Tsugane M."/>
            <person name="Tsuji K."/>
            <person name="Ueda S."/>
            <person name="Waki K."/>
            <person name="Yamagata H."/>
            <person name="Yamamoto M."/>
            <person name="Yamamoto S."/>
            <person name="Yamane H."/>
            <person name="Yoshiki S."/>
            <person name="Yoshihara R."/>
            <person name="Yukawa K."/>
            <person name="Zhong H."/>
            <person name="Yano M."/>
            <person name="Yuan Q."/>
            <person name="Ouyang S."/>
            <person name="Liu J."/>
            <person name="Jones K.M."/>
            <person name="Gansberger K."/>
            <person name="Moffat K."/>
            <person name="Hill J."/>
            <person name="Bera J."/>
            <person name="Fadrosh D."/>
            <person name="Jin S."/>
            <person name="Johri S."/>
            <person name="Kim M."/>
            <person name="Overton L."/>
            <person name="Reardon M."/>
            <person name="Tsitrin T."/>
            <person name="Vuong H."/>
            <person name="Weaver B."/>
            <person name="Ciecko A."/>
            <person name="Tallon L."/>
            <person name="Jackson J."/>
            <person name="Pai G."/>
            <person name="Aken S.V."/>
            <person name="Utterback T."/>
            <person name="Reidmuller S."/>
            <person name="Feldblyum T."/>
            <person name="Hsiao J."/>
            <person name="Zismann V."/>
            <person name="Iobst S."/>
            <person name="de Vazeille A.R."/>
            <person name="Buell C.R."/>
            <person name="Ying K."/>
            <person name="Li Y."/>
            <person name="Lu T."/>
            <person name="Huang Y."/>
            <person name="Zhao Q."/>
            <person name="Feng Q."/>
            <person name="Zhang L."/>
            <person name="Zhu J."/>
            <person name="Weng Q."/>
            <person name="Mu J."/>
            <person name="Lu Y."/>
            <person name="Fan D."/>
            <person name="Liu Y."/>
            <person name="Guan J."/>
            <person name="Zhang Y."/>
            <person name="Yu S."/>
            <person name="Liu X."/>
            <person name="Zhang Y."/>
            <person name="Hong G."/>
            <person name="Han B."/>
            <person name="Choisne N."/>
            <person name="Demange N."/>
            <person name="Orjeda G."/>
            <person name="Samain S."/>
            <person name="Cattolico L."/>
            <person name="Pelletier E."/>
            <person name="Couloux A."/>
            <person name="Segurens B."/>
            <person name="Wincker P."/>
            <person name="D'Hont A."/>
            <person name="Scarpelli C."/>
            <person name="Weissenbach J."/>
            <person name="Salanoubat M."/>
            <person name="Quetier F."/>
            <person name="Yu Y."/>
            <person name="Kim H.R."/>
            <person name="Rambo T."/>
            <person name="Currie J."/>
            <person name="Collura K."/>
            <person name="Luo M."/>
            <person name="Yang T."/>
            <person name="Ammiraju J.S.S."/>
            <person name="Engler F."/>
            <person name="Soderlund C."/>
            <person name="Wing R.A."/>
            <person name="Palmer L.E."/>
            <person name="de la Bastide M."/>
            <person name="Spiegel L."/>
            <person name="Nascimento L."/>
            <person name="Zutavern T."/>
            <person name="O'Shaughnessy A."/>
            <person name="Dike S."/>
            <person name="Dedhia N."/>
            <person name="Preston R."/>
            <person name="Balija V."/>
            <person name="McCombie W.R."/>
            <person name="Chow T."/>
            <person name="Chen H."/>
            <person name="Chung M."/>
            <person name="Chen C."/>
            <person name="Shaw J."/>
            <person name="Wu H."/>
            <person name="Hsiao K."/>
            <person name="Chao Y."/>
            <person name="Chu M."/>
            <person name="Cheng C."/>
            <person name="Hour A."/>
            <person name="Lee P."/>
            <person name="Lin S."/>
            <person name="Lin Y."/>
            <person name="Liou J."/>
            <person name="Liu S."/>
            <person name="Hsing Y."/>
            <person name="Raghuvanshi S."/>
            <person name="Mohanty A."/>
            <person name="Bharti A.K."/>
            <person name="Gaur A."/>
            <person name="Gupta V."/>
            <person name="Kumar D."/>
            <person name="Ravi V."/>
            <person name="Vij S."/>
            <person name="Kapur A."/>
            <person name="Khurana P."/>
            <person name="Khurana P."/>
            <person name="Khurana J.P."/>
            <person name="Tyagi A.K."/>
            <person name="Gaikwad K."/>
            <person name="Singh A."/>
            <person name="Dalal V."/>
            <person name="Srivastava S."/>
            <person name="Dixit A."/>
            <person name="Pal A.K."/>
            <person name="Ghazi I.A."/>
            <person name="Yadav M."/>
            <person name="Pandit A."/>
            <person name="Bhargava A."/>
            <person name="Sureshbabu K."/>
            <person name="Batra K."/>
            <person name="Sharma T.R."/>
            <person name="Mohapatra T."/>
            <person name="Singh N.K."/>
            <person name="Messing J."/>
            <person name="Nelson A.B."/>
            <person name="Fuks G."/>
            <person name="Kavchok S."/>
            <person name="Keizer G."/>
            <person name="Linton E."/>
            <person name="Llaca V."/>
            <person name="Song R."/>
            <person name="Tanyolac B."/>
            <person name="Young S."/>
            <person name="Ho-Il K."/>
            <person name="Hahn J.H."/>
            <person name="Sangsakoo G."/>
            <person name="Vanavichit A."/>
            <person name="de Mattos Luiz.A.T."/>
            <person name="Zimmer P.D."/>
            <person name="Malone G."/>
            <person name="Dellagostin O."/>
            <person name="de Oliveira A.C."/>
            <person name="Bevan M."/>
            <person name="Bancroft I."/>
            <person name="Minx P."/>
            <person name="Cordum H."/>
            <person name="Wilson R."/>
            <person name="Cheng Z."/>
            <person name="Jin W."/>
            <person name="Jiang J."/>
            <person name="Leong S.A."/>
            <person name="Iwama H."/>
            <person name="Gojobori T."/>
            <person name="Itoh T."/>
            <person name="Niimura Y."/>
            <person name="Fujii Y."/>
            <person name="Habara T."/>
            <person name="Sakai H."/>
            <person name="Sato Y."/>
            <person name="Wilson G."/>
            <person name="Kumar K."/>
            <person name="McCouch S."/>
            <person name="Juretic N."/>
            <person name="Hoen D."/>
            <person name="Wright S."/>
            <person name="Bruskiewich R."/>
            <person name="Bureau T."/>
            <person name="Miyao A."/>
            <person name="Hirochika H."/>
            <person name="Nishikawa T."/>
            <person name="Kadowaki K."/>
            <person name="Sugiura M."/>
            <person name="Burr B."/>
            <person name="Sasaki T."/>
        </authorList>
    </citation>
    <scope>NUCLEOTIDE SEQUENCE [LARGE SCALE GENOMIC DNA]</scope>
    <source>
        <strain evidence="3">cv. Nipponbare</strain>
    </source>
</reference>
<name>A0A0P0WPA8_ORYSJ</name>
<feature type="non-terminal residue" evidence="2">
    <location>
        <position position="255"/>
    </location>
</feature>
<protein>
    <submittedName>
        <fullName evidence="2">Os05g0501650 protein</fullName>
    </submittedName>
</protein>
<evidence type="ECO:0000313" key="2">
    <source>
        <dbReference type="EMBL" id="BAS94772.1"/>
    </source>
</evidence>
<feature type="non-terminal residue" evidence="2">
    <location>
        <position position="1"/>
    </location>
</feature>
<reference evidence="2 3" key="3">
    <citation type="journal article" date="2013" name="Rice">
        <title>Improvement of the Oryza sativa Nipponbare reference genome using next generation sequence and optical map data.</title>
        <authorList>
            <person name="Kawahara Y."/>
            <person name="de la Bastide M."/>
            <person name="Hamilton J.P."/>
            <person name="Kanamori H."/>
            <person name="McCombie W.R."/>
            <person name="Ouyang S."/>
            <person name="Schwartz D.C."/>
            <person name="Tanaka T."/>
            <person name="Wu J."/>
            <person name="Zhou S."/>
            <person name="Childs K.L."/>
            <person name="Davidson R.M."/>
            <person name="Lin H."/>
            <person name="Quesada-Ocampo L."/>
            <person name="Vaillancourt B."/>
            <person name="Sakai H."/>
            <person name="Lee S.S."/>
            <person name="Kim J."/>
            <person name="Numa H."/>
            <person name="Itoh T."/>
            <person name="Buell C.R."/>
            <person name="Matsumoto T."/>
        </authorList>
    </citation>
    <scope>NUCLEOTIDE SEQUENCE [LARGE SCALE GENOMIC DNA]</scope>
    <source>
        <strain evidence="3">cv. Nipponbare</strain>
    </source>
</reference>
<dbReference type="EMBL" id="AP014961">
    <property type="protein sequence ID" value="BAS94772.1"/>
    <property type="molecule type" value="Genomic_DNA"/>
</dbReference>
<dbReference type="Gramene" id="Os05t0501650-00">
    <property type="protein sequence ID" value="Os05t0501650-00"/>
    <property type="gene ID" value="Os05g0501650"/>
</dbReference>
<dbReference type="PaxDb" id="39947-A0A0P0WPA8"/>
<accession>A0A0P0WPA8</accession>
<organism evidence="2 3">
    <name type="scientific">Oryza sativa subsp. japonica</name>
    <name type="common">Rice</name>
    <dbReference type="NCBI Taxonomy" id="39947"/>
    <lineage>
        <taxon>Eukaryota</taxon>
        <taxon>Viridiplantae</taxon>
        <taxon>Streptophyta</taxon>
        <taxon>Embryophyta</taxon>
        <taxon>Tracheophyta</taxon>
        <taxon>Spermatophyta</taxon>
        <taxon>Magnoliopsida</taxon>
        <taxon>Liliopsida</taxon>
        <taxon>Poales</taxon>
        <taxon>Poaceae</taxon>
        <taxon>BOP clade</taxon>
        <taxon>Oryzoideae</taxon>
        <taxon>Oryzeae</taxon>
        <taxon>Oryzinae</taxon>
        <taxon>Oryza</taxon>
        <taxon>Oryza sativa</taxon>
    </lineage>
</organism>
<gene>
    <name evidence="2" type="ordered locus">Os05g0501650</name>
    <name evidence="2" type="ORF">OSNPB_050501650</name>
</gene>
<reference evidence="2 3" key="2">
    <citation type="journal article" date="2013" name="Plant Cell Physiol.">
        <title>Rice Annotation Project Database (RAP-DB): an integrative and interactive database for rice genomics.</title>
        <authorList>
            <person name="Sakai H."/>
            <person name="Lee S.S."/>
            <person name="Tanaka T."/>
            <person name="Numa H."/>
            <person name="Kim J."/>
            <person name="Kawahara Y."/>
            <person name="Wakimoto H."/>
            <person name="Yang C.C."/>
            <person name="Iwamoto M."/>
            <person name="Abe T."/>
            <person name="Yamada Y."/>
            <person name="Muto A."/>
            <person name="Inokuchi H."/>
            <person name="Ikemura T."/>
            <person name="Matsumoto T."/>
            <person name="Sasaki T."/>
            <person name="Itoh T."/>
        </authorList>
    </citation>
    <scope>NUCLEOTIDE SEQUENCE [LARGE SCALE GENOMIC DNA]</scope>
    <source>
        <strain evidence="3">cv. Nipponbare</strain>
    </source>
</reference>
<dbReference type="InParanoid" id="A0A0P0WPA8"/>
<feature type="compositionally biased region" description="Basic residues" evidence="1">
    <location>
        <begin position="222"/>
        <end position="238"/>
    </location>
</feature>